<evidence type="ECO:0000313" key="1">
    <source>
        <dbReference type="EMBL" id="MCB8881725.1"/>
    </source>
</evidence>
<name>A0A963Z2T4_9PROT</name>
<proteinExistence type="predicted"/>
<accession>A0A963Z2T4</accession>
<protein>
    <submittedName>
        <fullName evidence="1">Uncharacterized protein</fullName>
    </submittedName>
</protein>
<dbReference type="RefSeq" id="WP_227308390.1">
    <property type="nucleotide sequence ID" value="NZ_JAESVA010000005.1"/>
</dbReference>
<gene>
    <name evidence="1" type="ORF">ACELLULO517_15865</name>
</gene>
<sequence>MHEKMTTADQILLMCQLAEYTLGIIANLADGEEVPAIPLIVSSFVASKLTGGATVH</sequence>
<organism evidence="1 2">
    <name type="scientific">Acidisoma cellulosilyticum</name>
    <dbReference type="NCBI Taxonomy" id="2802395"/>
    <lineage>
        <taxon>Bacteria</taxon>
        <taxon>Pseudomonadati</taxon>
        <taxon>Pseudomonadota</taxon>
        <taxon>Alphaproteobacteria</taxon>
        <taxon>Acetobacterales</taxon>
        <taxon>Acidocellaceae</taxon>
        <taxon>Acidisoma</taxon>
    </lineage>
</organism>
<keyword evidence="2" id="KW-1185">Reference proteome</keyword>
<evidence type="ECO:0000313" key="2">
    <source>
        <dbReference type="Proteomes" id="UP000721844"/>
    </source>
</evidence>
<reference evidence="1 2" key="1">
    <citation type="journal article" date="2021" name="Microorganisms">
        <title>Acidisoma silvae sp. nov. and Acidisomacellulosilytica sp. nov., Two Acidophilic Bacteria Isolated from Decaying Wood, Hydrolyzing Cellulose and Producing Poly-3-hydroxybutyrate.</title>
        <authorList>
            <person name="Mieszkin S."/>
            <person name="Pouder E."/>
            <person name="Uroz S."/>
            <person name="Simon-Colin C."/>
            <person name="Alain K."/>
        </authorList>
    </citation>
    <scope>NUCLEOTIDE SEQUENCE [LARGE SCALE GENOMIC DNA]</scope>
    <source>
        <strain evidence="1 2">HW T5.17</strain>
    </source>
</reference>
<comment type="caution">
    <text evidence="1">The sequence shown here is derived from an EMBL/GenBank/DDBJ whole genome shotgun (WGS) entry which is preliminary data.</text>
</comment>
<dbReference type="AlphaFoldDB" id="A0A963Z2T4"/>
<dbReference type="Proteomes" id="UP000721844">
    <property type="component" value="Unassembled WGS sequence"/>
</dbReference>
<dbReference type="EMBL" id="JAESVA010000005">
    <property type="protein sequence ID" value="MCB8881725.1"/>
    <property type="molecule type" value="Genomic_DNA"/>
</dbReference>